<comment type="cofactor">
    <cofactor evidence="1">
        <name>a divalent metal cation</name>
        <dbReference type="ChEBI" id="CHEBI:60240"/>
    </cofactor>
</comment>
<dbReference type="Pfam" id="PF13359">
    <property type="entry name" value="DDE_Tnp_4"/>
    <property type="match status" value="1"/>
</dbReference>
<feature type="domain" description="DDE Tnp4" evidence="3">
    <location>
        <begin position="67"/>
        <end position="126"/>
    </location>
</feature>
<reference evidence="4" key="1">
    <citation type="submission" date="2022-11" db="EMBL/GenBank/DDBJ databases">
        <title>Centuries of genome instability and evolution in soft-shell clam transmissible cancer (bioRxiv).</title>
        <authorList>
            <person name="Hart S.F.M."/>
            <person name="Yonemitsu M.A."/>
            <person name="Giersch R.M."/>
            <person name="Beal B.F."/>
            <person name="Arriagada G."/>
            <person name="Davis B.W."/>
            <person name="Ostrander E.A."/>
            <person name="Goff S.P."/>
            <person name="Metzger M.J."/>
        </authorList>
    </citation>
    <scope>NUCLEOTIDE SEQUENCE</scope>
    <source>
        <strain evidence="4">MELC-2E11</strain>
        <tissue evidence="4">Siphon/mantle</tissue>
    </source>
</reference>
<organism evidence="4 5">
    <name type="scientific">Mya arenaria</name>
    <name type="common">Soft-shell clam</name>
    <dbReference type="NCBI Taxonomy" id="6604"/>
    <lineage>
        <taxon>Eukaryota</taxon>
        <taxon>Metazoa</taxon>
        <taxon>Spiralia</taxon>
        <taxon>Lophotrochozoa</taxon>
        <taxon>Mollusca</taxon>
        <taxon>Bivalvia</taxon>
        <taxon>Autobranchia</taxon>
        <taxon>Heteroconchia</taxon>
        <taxon>Euheterodonta</taxon>
        <taxon>Imparidentia</taxon>
        <taxon>Neoheterodontei</taxon>
        <taxon>Myida</taxon>
        <taxon>Myoidea</taxon>
        <taxon>Myidae</taxon>
        <taxon>Mya</taxon>
    </lineage>
</organism>
<proteinExistence type="predicted"/>
<dbReference type="InterPro" id="IPR027806">
    <property type="entry name" value="HARBI1_dom"/>
</dbReference>
<keyword evidence="5" id="KW-1185">Reference proteome</keyword>
<protein>
    <recommendedName>
        <fullName evidence="3">DDE Tnp4 domain-containing protein</fullName>
    </recommendedName>
</protein>
<evidence type="ECO:0000256" key="1">
    <source>
        <dbReference type="ARBA" id="ARBA00001968"/>
    </source>
</evidence>
<evidence type="ECO:0000256" key="2">
    <source>
        <dbReference type="ARBA" id="ARBA00022723"/>
    </source>
</evidence>
<evidence type="ECO:0000313" key="4">
    <source>
        <dbReference type="EMBL" id="WAR11760.1"/>
    </source>
</evidence>
<feature type="non-terminal residue" evidence="4">
    <location>
        <position position="126"/>
    </location>
</feature>
<sequence>MNNVYGTVNVPEFNHNFTIALLRRLSSKSRGCILKCGYVGLIFIVSAMRDPLRVHRYNFLVQAERRYRHLELNNVGLLLSDCGYPLRHYLMTPVLRPQGRQQTTYNAHARGMVVAERAFGLLKSRF</sequence>
<evidence type="ECO:0000313" key="5">
    <source>
        <dbReference type="Proteomes" id="UP001164746"/>
    </source>
</evidence>
<name>A0ABY7EPH6_MYAAR</name>
<gene>
    <name evidence="4" type="ORF">MAR_025940</name>
</gene>
<accession>A0ABY7EPH6</accession>
<keyword evidence="2" id="KW-0479">Metal-binding</keyword>
<dbReference type="EMBL" id="CP111019">
    <property type="protein sequence ID" value="WAR11760.1"/>
    <property type="molecule type" value="Genomic_DNA"/>
</dbReference>
<evidence type="ECO:0000259" key="3">
    <source>
        <dbReference type="Pfam" id="PF13359"/>
    </source>
</evidence>
<dbReference type="Proteomes" id="UP001164746">
    <property type="component" value="Chromosome 8"/>
</dbReference>